<sequence>MKVLFLPFFLFVCLGYAQTFQLQNGDLIFQSIDCGPLCDAINQVTEGYQGNDFNHMGMVVIQGKKRYVLEASGTEVSLTPYDAFVSKSDMPMYVGRLKKRYRNLIPEAIAFGEKQLGKPYDVNYLYDNDKYYCSELIYDCFLNANGKPFFKLFPMTYKAPGSEVYFKVWEDYFKNLNMEVPEGQPGCNPGGMSLSKKIRIIGTL</sequence>
<proteinExistence type="predicted"/>
<accession>A0A8J6UA96</accession>
<gene>
    <name evidence="2" type="ORF">ICJ85_10855</name>
</gene>
<evidence type="ECO:0000313" key="2">
    <source>
        <dbReference type="EMBL" id="MBD0824516.1"/>
    </source>
</evidence>
<dbReference type="RefSeq" id="WP_188223812.1">
    <property type="nucleotide sequence ID" value="NZ_JACVXD010000005.1"/>
</dbReference>
<keyword evidence="1" id="KW-0732">Signal</keyword>
<organism evidence="2 3">
    <name type="scientific">Aestuariibaculum marinum</name>
    <dbReference type="NCBI Taxonomy" id="2683592"/>
    <lineage>
        <taxon>Bacteria</taxon>
        <taxon>Pseudomonadati</taxon>
        <taxon>Bacteroidota</taxon>
        <taxon>Flavobacteriia</taxon>
        <taxon>Flavobacteriales</taxon>
        <taxon>Flavobacteriaceae</taxon>
    </lineage>
</organism>
<dbReference type="InterPro" id="IPR038765">
    <property type="entry name" value="Papain-like_cys_pep_sf"/>
</dbReference>
<dbReference type="Pfam" id="PF05708">
    <property type="entry name" value="Peptidase_C92"/>
    <property type="match status" value="1"/>
</dbReference>
<dbReference type="EMBL" id="JACVXD010000005">
    <property type="protein sequence ID" value="MBD0824516.1"/>
    <property type="molecule type" value="Genomic_DNA"/>
</dbReference>
<reference evidence="2 3" key="1">
    <citation type="journal article" date="2018" name="J. Microbiol.">
        <title>Aestuariibaculum marinum sp. nov., a marine bacterium isolated from seawater in South Korea.</title>
        <authorList>
            <person name="Choi J."/>
            <person name="Lee D."/>
            <person name="Jang J.H."/>
            <person name="Cha S."/>
            <person name="Seo T."/>
        </authorList>
    </citation>
    <scope>NUCLEOTIDE SEQUENCE [LARGE SCALE GENOMIC DNA]</scope>
    <source>
        <strain evidence="2 3">IP7</strain>
    </source>
</reference>
<dbReference type="Gene3D" id="3.90.1720.10">
    <property type="entry name" value="endopeptidase domain like (from Nostoc punctiforme)"/>
    <property type="match status" value="1"/>
</dbReference>
<feature type="signal peptide" evidence="1">
    <location>
        <begin position="1"/>
        <end position="17"/>
    </location>
</feature>
<evidence type="ECO:0000256" key="1">
    <source>
        <dbReference type="SAM" id="SignalP"/>
    </source>
</evidence>
<name>A0A8J6UA96_9FLAO</name>
<dbReference type="Proteomes" id="UP000621516">
    <property type="component" value="Unassembled WGS sequence"/>
</dbReference>
<dbReference type="AlphaFoldDB" id="A0A8J6UA96"/>
<evidence type="ECO:0008006" key="4">
    <source>
        <dbReference type="Google" id="ProtNLM"/>
    </source>
</evidence>
<comment type="caution">
    <text evidence="2">The sequence shown here is derived from an EMBL/GenBank/DDBJ whole genome shotgun (WGS) entry which is preliminary data.</text>
</comment>
<protein>
    <recommendedName>
        <fullName evidence="4">Permuted papain-like amidase YaeF/Yiix C92 family enzyme</fullName>
    </recommendedName>
</protein>
<dbReference type="InterPro" id="IPR024453">
    <property type="entry name" value="Peptidase_C92"/>
</dbReference>
<dbReference type="SUPFAM" id="SSF54001">
    <property type="entry name" value="Cysteine proteinases"/>
    <property type="match status" value="1"/>
</dbReference>
<feature type="chain" id="PRO_5035209540" description="Permuted papain-like amidase YaeF/Yiix C92 family enzyme" evidence="1">
    <location>
        <begin position="18"/>
        <end position="204"/>
    </location>
</feature>
<evidence type="ECO:0000313" key="3">
    <source>
        <dbReference type="Proteomes" id="UP000621516"/>
    </source>
</evidence>
<keyword evidence="3" id="KW-1185">Reference proteome</keyword>